<keyword evidence="3" id="KW-1185">Reference proteome</keyword>
<dbReference type="EMBL" id="SZPU01000171">
    <property type="protein sequence ID" value="TKI52821.1"/>
    <property type="molecule type" value="Genomic_DNA"/>
</dbReference>
<protein>
    <submittedName>
        <fullName evidence="2">DUF3997 domain-containing protein</fullName>
    </submittedName>
</protein>
<evidence type="ECO:0000313" key="3">
    <source>
        <dbReference type="Proteomes" id="UP000308744"/>
    </source>
</evidence>
<gene>
    <name evidence="2" type="ORF">FC756_27105</name>
</gene>
<feature type="signal peptide" evidence="1">
    <location>
        <begin position="1"/>
        <end position="22"/>
    </location>
</feature>
<dbReference type="Proteomes" id="UP000308744">
    <property type="component" value="Unassembled WGS sequence"/>
</dbReference>
<feature type="chain" id="PRO_5020865958" evidence="1">
    <location>
        <begin position="23"/>
        <end position="131"/>
    </location>
</feature>
<proteinExistence type="predicted"/>
<evidence type="ECO:0000256" key="1">
    <source>
        <dbReference type="SAM" id="SignalP"/>
    </source>
</evidence>
<keyword evidence="1" id="KW-0732">Signal</keyword>
<dbReference type="RefSeq" id="WP_107897875.1">
    <property type="nucleotide sequence ID" value="NZ_PYWM01000070.1"/>
</dbReference>
<dbReference type="InterPro" id="IPR025059">
    <property type="entry name" value="DUF3997"/>
</dbReference>
<sequence>MLKKMIIIVCLTSIIVSGCAGLADYDIDLPGNYSILRTSADEITIAPKTEIGWGPNVIPARVVAAGWNEKYIIAKQKVLESENEFYFWILNIETGVSEGPFNKNDFQKKREEYEISKDVELTNVEDFKKNK</sequence>
<dbReference type="PROSITE" id="PS51257">
    <property type="entry name" value="PROKAR_LIPOPROTEIN"/>
    <property type="match status" value="1"/>
</dbReference>
<comment type="caution">
    <text evidence="2">The sequence shown here is derived from an EMBL/GenBank/DDBJ whole genome shotgun (WGS) entry which is preliminary data.</text>
</comment>
<name>A0A4U2Y1A9_9BACI</name>
<dbReference type="Pfam" id="PF13162">
    <property type="entry name" value="DUF3997"/>
    <property type="match status" value="1"/>
</dbReference>
<dbReference type="AlphaFoldDB" id="A0A4U2Y1A9"/>
<organism evidence="2 3">
    <name type="scientific">Lysinibacillus mangiferihumi</name>
    <dbReference type="NCBI Taxonomy" id="1130819"/>
    <lineage>
        <taxon>Bacteria</taxon>
        <taxon>Bacillati</taxon>
        <taxon>Bacillota</taxon>
        <taxon>Bacilli</taxon>
        <taxon>Bacillales</taxon>
        <taxon>Bacillaceae</taxon>
        <taxon>Lysinibacillus</taxon>
    </lineage>
</organism>
<accession>A0A4U2Y1A9</accession>
<evidence type="ECO:0000313" key="2">
    <source>
        <dbReference type="EMBL" id="TKI52821.1"/>
    </source>
</evidence>
<reference evidence="2 3" key="1">
    <citation type="submission" date="2019-04" db="EMBL/GenBank/DDBJ databases">
        <title>Lysinibacillus genome sequencing.</title>
        <authorList>
            <person name="Dunlap C."/>
        </authorList>
    </citation>
    <scope>NUCLEOTIDE SEQUENCE [LARGE SCALE GENOMIC DNA]</scope>
    <source>
        <strain evidence="2 3">CCTCC AB 2010389</strain>
    </source>
</reference>